<dbReference type="AlphaFoldDB" id="A0A9P6PPK7"/>
<dbReference type="GO" id="GO:0005524">
    <property type="term" value="F:ATP binding"/>
    <property type="evidence" value="ECO:0007669"/>
    <property type="project" value="UniProtKB-UniRule"/>
</dbReference>
<evidence type="ECO:0000259" key="8">
    <source>
        <dbReference type="PROSITE" id="PS50011"/>
    </source>
</evidence>
<feature type="region of interest" description="Disordered" evidence="7">
    <location>
        <begin position="520"/>
        <end position="542"/>
    </location>
</feature>
<evidence type="ECO:0000313" key="10">
    <source>
        <dbReference type="Proteomes" id="UP000726737"/>
    </source>
</evidence>
<sequence>MYSHQPQQQQSNLSRSLPPTPSQLHPPAPYNETVSDEYFGDADEVPLPFPITTIVADQKTGLSLTLISALGAGSYAVVYLAKEVASGTLYALKCLGKDKLTGEEVAVQRNEVVIHTSLPKHRNIIHLFNMFETEQHLFLLLEYSSGMDMYQWISMRSDKSDPVSGEPYTLITRYNVIKSIFDQVLEGIGQVHQCGVAHRDIKPENFLIEYADGQYTVKITDFGLATRDVESDEFECGSKPYMSFECRNGLDKVYNAQLSDLWSLGIILINLLYHRCPWSEPCPRASYAFSEFLKRRVDFLQWRFEDMPGPVARWLGLRAFAFVGATRMKSRRSRPNIDEWKSWMADFVPRMLGQTESSMDQDDDDNEMEQYREYLALCEDDTLGQEVEGDEIVDDDDNQVVPISIQSSSLVDRQQSHLDPGRAYASYHVPTNASSFNAFTSSSVPKFDSSAFYQPTRLRQESWSDAIDMEGTEDAEMDFSAPILFEESEDDEANHQLGSDEDDSVGLAVAFPDDFIDPLPALSATSSGHQTPPTPTPTHLTFNSEKRQLPLHLRLDSGLQNQNAILESQKRNTGRASPATEANDQINTLVFIEPDMSRTAGEAQVVPGDSHVIASSLPSSSHMDSSNGPDSDRDKERVIMKQQMRRAARNLQDVKAAPFVFPPLKTNTSLAEGHQGSAPAPALKERSNYLQHRPSKSEGQDHLSNEASKTAPRKSGIYIIPKRSQLGPWASSSSELGLSRLSDATTANINRGTNRTKGHHRGGSWTSNDDIWDIRKDSSPRYTNDNARTGSGRWRARVEDRDDGYVGLPPRVENKFRPRYRQGRRTQPQATLAGLPPVPPAPTGAFGVPRSRHQSRSGNAFDEIDSRKFATKDQQQQQHPQDQHPTQPKYEHRQLWQHAKSNSGNIMSKLAGQRNKSLVDLRTLNAVNQPWRQSPAANSSAQTTPIPTMSKARAAASGVTDFGQRNGLPGARHEEQDSIAPASGIRDNPPEQKSLADTEMTKDNVYHPPHWHGRKTSGSNTADSMRRPSSGYESDFTGWHRYDGTGPQSSLAKNRTASKGRAGGFVAGSTVMSSSVEQKQRPEDLSNNWQGSAESTRVQDPNLTASKKLSLEPPGNTPLTSRAVNECQVSGPVMTLTPPTPNVIVKSEFLAEMPTVSGSTAPTLTEPLRPTKQEQEQEQEEQDPKKVVKPGAMTGLGNMLRGLVAYNKNIKVGGEGINGPESDPRLSSD</sequence>
<keyword evidence="3 6" id="KW-0547">Nucleotide-binding</keyword>
<feature type="region of interest" description="Disordered" evidence="7">
    <location>
        <begin position="747"/>
        <end position="892"/>
    </location>
</feature>
<dbReference type="GO" id="GO:0004674">
    <property type="term" value="F:protein serine/threonine kinase activity"/>
    <property type="evidence" value="ECO:0007669"/>
    <property type="project" value="UniProtKB-KW"/>
</dbReference>
<feature type="region of interest" description="Disordered" evidence="7">
    <location>
        <begin position="929"/>
        <end position="1122"/>
    </location>
</feature>
<feature type="compositionally biased region" description="Polar residues" evidence="7">
    <location>
        <begin position="1046"/>
        <end position="1057"/>
    </location>
</feature>
<evidence type="ECO:0000256" key="3">
    <source>
        <dbReference type="ARBA" id="ARBA00022741"/>
    </source>
</evidence>
<dbReference type="PROSITE" id="PS00108">
    <property type="entry name" value="PROTEIN_KINASE_ST"/>
    <property type="match status" value="1"/>
</dbReference>
<dbReference type="GO" id="GO:0005634">
    <property type="term" value="C:nucleus"/>
    <property type="evidence" value="ECO:0007669"/>
    <property type="project" value="TreeGrafter"/>
</dbReference>
<dbReference type="SMART" id="SM00220">
    <property type="entry name" value="S_TKc"/>
    <property type="match status" value="1"/>
</dbReference>
<dbReference type="Pfam" id="PF00069">
    <property type="entry name" value="Pkinase"/>
    <property type="match status" value="1"/>
</dbReference>
<feature type="compositionally biased region" description="Pro residues" evidence="7">
    <location>
        <begin position="18"/>
        <end position="29"/>
    </location>
</feature>
<feature type="compositionally biased region" description="Polar residues" evidence="7">
    <location>
        <begin position="929"/>
        <end position="947"/>
    </location>
</feature>
<dbReference type="PROSITE" id="PS50011">
    <property type="entry name" value="PROTEIN_KINASE_DOM"/>
    <property type="match status" value="1"/>
</dbReference>
<name>A0A9P6PPK7_9FUNG</name>
<feature type="compositionally biased region" description="Basic and acidic residues" evidence="7">
    <location>
        <begin position="695"/>
        <end position="704"/>
    </location>
</feature>
<organism evidence="9 10">
    <name type="scientific">Mortierella polycephala</name>
    <dbReference type="NCBI Taxonomy" id="41804"/>
    <lineage>
        <taxon>Eukaryota</taxon>
        <taxon>Fungi</taxon>
        <taxon>Fungi incertae sedis</taxon>
        <taxon>Mucoromycota</taxon>
        <taxon>Mortierellomycotina</taxon>
        <taxon>Mortierellomycetes</taxon>
        <taxon>Mortierellales</taxon>
        <taxon>Mortierellaceae</taxon>
        <taxon>Mortierella</taxon>
    </lineage>
</organism>
<feature type="domain" description="Protein kinase" evidence="8">
    <location>
        <begin position="64"/>
        <end position="348"/>
    </location>
</feature>
<feature type="compositionally biased region" description="Polar residues" evidence="7">
    <location>
        <begin position="780"/>
        <end position="789"/>
    </location>
</feature>
<dbReference type="PROSITE" id="PS00107">
    <property type="entry name" value="PROTEIN_KINASE_ATP"/>
    <property type="match status" value="1"/>
</dbReference>
<feature type="compositionally biased region" description="Polar residues" evidence="7">
    <location>
        <begin position="1085"/>
        <end position="1107"/>
    </location>
</feature>
<dbReference type="Proteomes" id="UP000726737">
    <property type="component" value="Unassembled WGS sequence"/>
</dbReference>
<feature type="region of interest" description="Disordered" evidence="7">
    <location>
        <begin position="1"/>
        <end position="35"/>
    </location>
</feature>
<dbReference type="InterPro" id="IPR000719">
    <property type="entry name" value="Prot_kinase_dom"/>
</dbReference>
<feature type="region of interest" description="Disordered" evidence="7">
    <location>
        <begin position="690"/>
        <end position="719"/>
    </location>
</feature>
<comment type="caution">
    <text evidence="9">The sequence shown here is derived from an EMBL/GenBank/DDBJ whole genome shotgun (WGS) entry which is preliminary data.</text>
</comment>
<keyword evidence="4" id="KW-0418">Kinase</keyword>
<keyword evidence="10" id="KW-1185">Reference proteome</keyword>
<keyword evidence="5 6" id="KW-0067">ATP-binding</keyword>
<dbReference type="PANTHER" id="PTHR24345">
    <property type="entry name" value="SERINE/THREONINE-PROTEIN KINASE PLK"/>
    <property type="match status" value="1"/>
</dbReference>
<proteinExistence type="predicted"/>
<evidence type="ECO:0000256" key="6">
    <source>
        <dbReference type="PROSITE-ProRule" id="PRU10141"/>
    </source>
</evidence>
<evidence type="ECO:0000256" key="7">
    <source>
        <dbReference type="SAM" id="MobiDB-lite"/>
    </source>
</evidence>
<feature type="region of interest" description="Disordered" evidence="7">
    <location>
        <begin position="612"/>
        <end position="635"/>
    </location>
</feature>
<keyword evidence="2" id="KW-0808">Transferase</keyword>
<dbReference type="InterPro" id="IPR011009">
    <property type="entry name" value="Kinase-like_dom_sf"/>
</dbReference>
<dbReference type="InterPro" id="IPR017441">
    <property type="entry name" value="Protein_kinase_ATP_BS"/>
</dbReference>
<evidence type="ECO:0000256" key="1">
    <source>
        <dbReference type="ARBA" id="ARBA00022527"/>
    </source>
</evidence>
<feature type="binding site" evidence="6">
    <location>
        <position position="93"/>
    </location>
    <ligand>
        <name>ATP</name>
        <dbReference type="ChEBI" id="CHEBI:30616"/>
    </ligand>
</feature>
<feature type="compositionally biased region" description="Low complexity" evidence="7">
    <location>
        <begin position="615"/>
        <end position="626"/>
    </location>
</feature>
<accession>A0A9P6PPK7</accession>
<protein>
    <recommendedName>
        <fullName evidence="8">Protein kinase domain-containing protein</fullName>
    </recommendedName>
</protein>
<feature type="compositionally biased region" description="Low complexity" evidence="7">
    <location>
        <begin position="872"/>
        <end position="888"/>
    </location>
</feature>
<gene>
    <name evidence="9" type="ORF">BG011_009250</name>
</gene>
<evidence type="ECO:0000256" key="5">
    <source>
        <dbReference type="ARBA" id="ARBA00022840"/>
    </source>
</evidence>
<dbReference type="SUPFAM" id="SSF56112">
    <property type="entry name" value="Protein kinase-like (PK-like)"/>
    <property type="match status" value="1"/>
</dbReference>
<feature type="compositionally biased region" description="Polar residues" evidence="7">
    <location>
        <begin position="1"/>
        <end position="17"/>
    </location>
</feature>
<evidence type="ECO:0000256" key="4">
    <source>
        <dbReference type="ARBA" id="ARBA00022777"/>
    </source>
</evidence>
<dbReference type="OrthoDB" id="541276at2759"/>
<dbReference type="InterPro" id="IPR008271">
    <property type="entry name" value="Ser/Thr_kinase_AS"/>
</dbReference>
<reference evidence="9" key="1">
    <citation type="journal article" date="2020" name="Fungal Divers.">
        <title>Resolving the Mortierellaceae phylogeny through synthesis of multi-gene phylogenetics and phylogenomics.</title>
        <authorList>
            <person name="Vandepol N."/>
            <person name="Liber J."/>
            <person name="Desiro A."/>
            <person name="Na H."/>
            <person name="Kennedy M."/>
            <person name="Barry K."/>
            <person name="Grigoriev I.V."/>
            <person name="Miller A.N."/>
            <person name="O'Donnell K."/>
            <person name="Stajich J.E."/>
            <person name="Bonito G."/>
        </authorList>
    </citation>
    <scope>NUCLEOTIDE SEQUENCE</scope>
    <source>
        <strain evidence="9">KOD948</strain>
    </source>
</reference>
<feature type="region of interest" description="Disordered" evidence="7">
    <location>
        <begin position="1210"/>
        <end position="1229"/>
    </location>
</feature>
<keyword evidence="1" id="KW-0723">Serine/threonine-protein kinase</keyword>
<feature type="compositionally biased region" description="Basic and acidic residues" evidence="7">
    <location>
        <begin position="988"/>
        <end position="1005"/>
    </location>
</feature>
<dbReference type="Gene3D" id="1.10.510.10">
    <property type="entry name" value="Transferase(Phosphotransferase) domain 1"/>
    <property type="match status" value="1"/>
</dbReference>
<evidence type="ECO:0000313" key="9">
    <source>
        <dbReference type="EMBL" id="KAG0249499.1"/>
    </source>
</evidence>
<feature type="region of interest" description="Disordered" evidence="7">
    <location>
        <begin position="1156"/>
        <end position="1193"/>
    </location>
</feature>
<dbReference type="EMBL" id="JAAAJA010000810">
    <property type="protein sequence ID" value="KAG0249499.1"/>
    <property type="molecule type" value="Genomic_DNA"/>
</dbReference>
<dbReference type="PANTHER" id="PTHR24345:SF0">
    <property type="entry name" value="CELL CYCLE SERINE_THREONINE-PROTEIN KINASE CDC5_MSD2"/>
    <property type="match status" value="1"/>
</dbReference>
<evidence type="ECO:0000256" key="2">
    <source>
        <dbReference type="ARBA" id="ARBA00022679"/>
    </source>
</evidence>